<comment type="subunit">
    <text evidence="2">Component of the FACT complex, a stable heterodimer of SPT16 and SSRP1.</text>
</comment>
<evidence type="ECO:0000256" key="6">
    <source>
        <dbReference type="ARBA" id="ARBA00023015"/>
    </source>
</evidence>
<evidence type="ECO:0000256" key="11">
    <source>
        <dbReference type="PROSITE-ProRule" id="PRU00267"/>
    </source>
</evidence>
<dbReference type="Proteomes" id="UP001190700">
    <property type="component" value="Unassembled WGS sequence"/>
</dbReference>
<dbReference type="InterPro" id="IPR050454">
    <property type="entry name" value="RTT106/SSRP1_HistChap/FACT"/>
</dbReference>
<dbReference type="SUPFAM" id="SSF50729">
    <property type="entry name" value="PH domain-like"/>
    <property type="match status" value="1"/>
</dbReference>
<dbReference type="GO" id="GO:0042393">
    <property type="term" value="F:histone binding"/>
    <property type="evidence" value="ECO:0007669"/>
    <property type="project" value="TreeGrafter"/>
</dbReference>
<dbReference type="PROSITE" id="PS50118">
    <property type="entry name" value="HMG_BOX_2"/>
    <property type="match status" value="1"/>
</dbReference>
<dbReference type="InterPro" id="IPR036910">
    <property type="entry name" value="HMG_box_dom_sf"/>
</dbReference>
<dbReference type="Gene3D" id="2.30.29.220">
    <property type="entry name" value="Structure-specific recognition protein (SSRP1)"/>
    <property type="match status" value="1"/>
</dbReference>
<dbReference type="PANTHER" id="PTHR45849">
    <property type="entry name" value="FACT COMPLEX SUBUNIT SSRP1"/>
    <property type="match status" value="1"/>
</dbReference>
<reference evidence="15 16" key="1">
    <citation type="journal article" date="2015" name="Genome Biol. Evol.">
        <title>Comparative Genomics of a Bacterivorous Green Alga Reveals Evolutionary Causalities and Consequences of Phago-Mixotrophic Mode of Nutrition.</title>
        <authorList>
            <person name="Burns J.A."/>
            <person name="Paasch A."/>
            <person name="Narechania A."/>
            <person name="Kim E."/>
        </authorList>
    </citation>
    <scope>NUCLEOTIDE SEQUENCE [LARGE SCALE GENOMIC DNA]</scope>
    <source>
        <strain evidence="15 16">PLY_AMNH</strain>
    </source>
</reference>
<comment type="function">
    <text evidence="12">Component of the FACT complex, a general chromatin factor that acts to reorganize nucleosomes. The FACT complex is involved in multiple processes that require DNA as a template such as mRNA elongation, DNA replication and DNA repair. During transcription elongation the FACT complex acts as a histone chaperone that both destabilizes and restores nucleosomal structure. It facilitates the passage of RNA polymerase II and transcription by promoting the dissociation of one histone H2A-H2B dimer from the nucleosome, then subsequently promotes the reestablishment of the nucleosome following the passage of RNA polymerase II.</text>
</comment>
<evidence type="ECO:0000313" key="16">
    <source>
        <dbReference type="Proteomes" id="UP001190700"/>
    </source>
</evidence>
<dbReference type="Pfam" id="PF00505">
    <property type="entry name" value="HMG_box"/>
    <property type="match status" value="1"/>
</dbReference>
<evidence type="ECO:0000256" key="1">
    <source>
        <dbReference type="ARBA" id="ARBA00010060"/>
    </source>
</evidence>
<dbReference type="CDD" id="cd01390">
    <property type="entry name" value="HMG-box_NHP6-like"/>
    <property type="match status" value="1"/>
</dbReference>
<keyword evidence="6 12" id="KW-0805">Transcription regulation</keyword>
<dbReference type="AlphaFoldDB" id="A0AAE0FK09"/>
<feature type="region of interest" description="Disordered" evidence="13">
    <location>
        <begin position="408"/>
        <end position="535"/>
    </location>
</feature>
<dbReference type="Gene3D" id="2.30.29.30">
    <property type="entry name" value="Pleckstrin-homology domain (PH domain)/Phosphotyrosine-binding domain (PTB)"/>
    <property type="match status" value="2"/>
</dbReference>
<dbReference type="SMART" id="SM01287">
    <property type="entry name" value="Rtt106"/>
    <property type="match status" value="1"/>
</dbReference>
<evidence type="ECO:0000259" key="14">
    <source>
        <dbReference type="PROSITE" id="PS50118"/>
    </source>
</evidence>
<dbReference type="Gene3D" id="1.10.30.10">
    <property type="entry name" value="High mobility group box domain"/>
    <property type="match status" value="1"/>
</dbReference>
<dbReference type="GO" id="GO:0006281">
    <property type="term" value="P:DNA repair"/>
    <property type="evidence" value="ECO:0007669"/>
    <property type="project" value="UniProtKB-KW"/>
</dbReference>
<organism evidence="15 16">
    <name type="scientific">Cymbomonas tetramitiformis</name>
    <dbReference type="NCBI Taxonomy" id="36881"/>
    <lineage>
        <taxon>Eukaryota</taxon>
        <taxon>Viridiplantae</taxon>
        <taxon>Chlorophyta</taxon>
        <taxon>Pyramimonadophyceae</taxon>
        <taxon>Pyramimonadales</taxon>
        <taxon>Pyramimonadaceae</taxon>
        <taxon>Cymbomonas</taxon>
    </lineage>
</organism>
<gene>
    <name evidence="15" type="ORF">CYMTET_30172</name>
</gene>
<dbReference type="InterPro" id="IPR013719">
    <property type="entry name" value="RTT106/SPT16-like_middle_dom"/>
</dbReference>
<dbReference type="GO" id="GO:0031491">
    <property type="term" value="F:nucleosome binding"/>
    <property type="evidence" value="ECO:0007669"/>
    <property type="project" value="TreeGrafter"/>
</dbReference>
<keyword evidence="7 11" id="KW-0238">DNA-binding</keyword>
<evidence type="ECO:0000256" key="12">
    <source>
        <dbReference type="RuleBase" id="RU364013"/>
    </source>
</evidence>
<keyword evidence="10 11" id="KW-0539">Nucleus</keyword>
<feature type="compositionally biased region" description="Basic residues" evidence="13">
    <location>
        <begin position="487"/>
        <end position="496"/>
    </location>
</feature>
<keyword evidence="16" id="KW-1185">Reference proteome</keyword>
<feature type="region of interest" description="Disordered" evidence="13">
    <location>
        <begin position="608"/>
        <end position="627"/>
    </location>
</feature>
<dbReference type="Pfam" id="PF21103">
    <property type="entry name" value="PH1_SSRP1-like"/>
    <property type="match status" value="1"/>
</dbReference>
<dbReference type="InterPro" id="IPR024954">
    <property type="entry name" value="SSRP1_DD"/>
</dbReference>
<evidence type="ECO:0000256" key="2">
    <source>
        <dbReference type="ARBA" id="ARBA00011111"/>
    </source>
</evidence>
<keyword evidence="9 12" id="KW-0234">DNA repair</keyword>
<dbReference type="PRINTS" id="PR00887">
    <property type="entry name" value="SSRCOGNITION"/>
</dbReference>
<dbReference type="CDD" id="cd13231">
    <property type="entry name" value="PH2_SSRP1-like"/>
    <property type="match status" value="1"/>
</dbReference>
<feature type="domain" description="HMG box" evidence="14">
    <location>
        <begin position="532"/>
        <end position="600"/>
    </location>
</feature>
<accession>A0AAE0FK09</accession>
<dbReference type="InterPro" id="IPR035417">
    <property type="entry name" value="SSRP1/POB3_N"/>
</dbReference>
<evidence type="ECO:0000313" key="15">
    <source>
        <dbReference type="EMBL" id="KAK3260895.1"/>
    </source>
</evidence>
<dbReference type="InterPro" id="IPR000969">
    <property type="entry name" value="SSRP1/POB3"/>
</dbReference>
<feature type="compositionally biased region" description="Acidic residues" evidence="13">
    <location>
        <begin position="616"/>
        <end position="627"/>
    </location>
</feature>
<dbReference type="GO" id="GO:0035101">
    <property type="term" value="C:FACT complex"/>
    <property type="evidence" value="ECO:0007669"/>
    <property type="project" value="TreeGrafter"/>
</dbReference>
<dbReference type="GO" id="GO:0003677">
    <property type="term" value="F:DNA binding"/>
    <property type="evidence" value="ECO:0007669"/>
    <property type="project" value="UniProtKB-UniRule"/>
</dbReference>
<dbReference type="InterPro" id="IPR038167">
    <property type="entry name" value="SSRP1_sf"/>
</dbReference>
<dbReference type="SMART" id="SM00398">
    <property type="entry name" value="HMG"/>
    <property type="match status" value="1"/>
</dbReference>
<evidence type="ECO:0000256" key="7">
    <source>
        <dbReference type="ARBA" id="ARBA00023125"/>
    </source>
</evidence>
<evidence type="ECO:0000256" key="13">
    <source>
        <dbReference type="SAM" id="MobiDB-lite"/>
    </source>
</evidence>
<dbReference type="InterPro" id="IPR011993">
    <property type="entry name" value="PH-like_dom_sf"/>
</dbReference>
<dbReference type="Pfam" id="PF03531">
    <property type="entry name" value="SSrecog"/>
    <property type="match status" value="1"/>
</dbReference>
<dbReference type="InterPro" id="IPR048993">
    <property type="entry name" value="SSRP1-like_PH1"/>
</dbReference>
<keyword evidence="5 12" id="KW-0227">DNA damage</keyword>
<dbReference type="EMBL" id="LGRX02017332">
    <property type="protein sequence ID" value="KAK3260895.1"/>
    <property type="molecule type" value="Genomic_DNA"/>
</dbReference>
<sequence>MGEQGTVHQFGNISLAGKGANNGQLKVHAGGVTWKRSGGKSVDIRRDDVQAVQWSKVAGGFQLIFRENKGGTYKFGGFRDQDLRQLKEFISSNFEKEVVERPVSVAGHNWGEAVIRGTALSFNPGQNASSSSTAPYAFEINLTDVAQATTQGKNKVLLEFHEDEKSGDKDSLVDLSFYVPQTSKLYTGTEETLAAQLFRERILEQADIGVSVDQAIASFSEITCLVPRLRLDIDISPTILKLTGTTQEFKIKHSSITRLFILPKPNPQTVVALRLDPPIRQGQTFYPFVLLQLLKGLKGEEGLKISKPKKYVSQQASQCVKCSYKADDGYLFPLESCFFYITKPPIFIAHDSVAEVEVLRQGGSLAMQSARTFDLKITCKDGEFTFHNIAKTEQNNLLAFISAKGMRVNNPTQGGGDGLDLSDDEDPGERRAKREAEEDESEDDDFVAEGSSDGGEPTDSSEDEEGNASGSQGGGGGSDGEEGGEQKKKKEKKRPAPKPEKSPAPKKAKAEKEATPAKGGKKPKRKKDKNAPKRALSAFMYFSTKMRPIIKEETPDIAFTEIGKLLGEKWKALAPEDKHEFDQLAADDKVRYEQDMKEYKAAQVAAAGAAAQAADADADADDADDED</sequence>
<evidence type="ECO:0000256" key="3">
    <source>
        <dbReference type="ARBA" id="ARBA00022454"/>
    </source>
</evidence>
<protein>
    <recommendedName>
        <fullName evidence="12">FACT complex subunit SSRP1</fullName>
    </recommendedName>
</protein>
<dbReference type="GO" id="GO:0006260">
    <property type="term" value="P:DNA replication"/>
    <property type="evidence" value="ECO:0007669"/>
    <property type="project" value="UniProtKB-KW"/>
</dbReference>
<dbReference type="SUPFAM" id="SSF47095">
    <property type="entry name" value="HMG-box"/>
    <property type="match status" value="1"/>
</dbReference>
<comment type="subcellular location">
    <subcellularLocation>
        <location evidence="12">Nucleus</location>
    </subcellularLocation>
    <subcellularLocation>
        <location evidence="12">Chromosome</location>
    </subcellularLocation>
</comment>
<dbReference type="PANTHER" id="PTHR45849:SF1">
    <property type="entry name" value="FACT COMPLEX SUBUNIT SSRP1"/>
    <property type="match status" value="1"/>
</dbReference>
<feature type="DNA-binding region" description="HMG box" evidence="11">
    <location>
        <begin position="532"/>
        <end position="600"/>
    </location>
</feature>
<name>A0AAE0FK09_9CHLO</name>
<keyword evidence="8 12" id="KW-0804">Transcription</keyword>
<evidence type="ECO:0000256" key="9">
    <source>
        <dbReference type="ARBA" id="ARBA00023204"/>
    </source>
</evidence>
<dbReference type="InterPro" id="IPR009071">
    <property type="entry name" value="HMG_box_dom"/>
</dbReference>
<evidence type="ECO:0000256" key="5">
    <source>
        <dbReference type="ARBA" id="ARBA00022763"/>
    </source>
</evidence>
<feature type="compositionally biased region" description="Basic and acidic residues" evidence="13">
    <location>
        <begin position="497"/>
        <end position="515"/>
    </location>
</feature>
<comment type="caution">
    <text evidence="15">The sequence shown here is derived from an EMBL/GenBank/DDBJ whole genome shotgun (WGS) entry which is preliminary data.</text>
</comment>
<proteinExistence type="inferred from homology"/>
<feature type="compositionally biased region" description="Basic residues" evidence="13">
    <location>
        <begin position="519"/>
        <end position="528"/>
    </location>
</feature>
<evidence type="ECO:0000256" key="8">
    <source>
        <dbReference type="ARBA" id="ARBA00023163"/>
    </source>
</evidence>
<keyword evidence="3 12" id="KW-0158">Chromosome</keyword>
<feature type="compositionally biased region" description="Acidic residues" evidence="13">
    <location>
        <begin position="437"/>
        <end position="447"/>
    </location>
</feature>
<evidence type="ECO:0000256" key="4">
    <source>
        <dbReference type="ARBA" id="ARBA00022705"/>
    </source>
</evidence>
<dbReference type="Pfam" id="PF17292">
    <property type="entry name" value="POB3_N"/>
    <property type="match status" value="1"/>
</dbReference>
<comment type="similarity">
    <text evidence="1 12">Belongs to the SSRP1 family.</text>
</comment>
<evidence type="ECO:0000256" key="10">
    <source>
        <dbReference type="ARBA" id="ARBA00023242"/>
    </source>
</evidence>
<dbReference type="Pfam" id="PF08512">
    <property type="entry name" value="Rttp106-like_middle"/>
    <property type="match status" value="1"/>
</dbReference>
<dbReference type="FunFam" id="1.10.30.10:FF:000016">
    <property type="entry name" value="FACT complex subunit SSRP1"/>
    <property type="match status" value="1"/>
</dbReference>
<keyword evidence="4 12" id="KW-0235">DNA replication</keyword>